<keyword evidence="1" id="KW-0812">Transmembrane</keyword>
<dbReference type="RefSeq" id="WP_343770223.1">
    <property type="nucleotide sequence ID" value="NZ_BAAACF010000003.1"/>
</dbReference>
<dbReference type="Proteomes" id="UP001500339">
    <property type="component" value="Unassembled WGS sequence"/>
</dbReference>
<feature type="transmembrane region" description="Helical" evidence="1">
    <location>
        <begin position="120"/>
        <end position="138"/>
    </location>
</feature>
<keyword evidence="1" id="KW-0472">Membrane</keyword>
<name>A0ABN1J3E8_9CLOT</name>
<feature type="transmembrane region" description="Helical" evidence="1">
    <location>
        <begin position="159"/>
        <end position="180"/>
    </location>
</feature>
<keyword evidence="3" id="KW-1185">Reference proteome</keyword>
<feature type="transmembrane region" description="Helical" evidence="1">
    <location>
        <begin position="89"/>
        <end position="108"/>
    </location>
</feature>
<gene>
    <name evidence="2" type="ORF">GCM10008905_25390</name>
</gene>
<evidence type="ECO:0000313" key="2">
    <source>
        <dbReference type="EMBL" id="GAA0727604.1"/>
    </source>
</evidence>
<keyword evidence="1" id="KW-1133">Transmembrane helix</keyword>
<feature type="transmembrane region" description="Helical" evidence="1">
    <location>
        <begin position="186"/>
        <end position="208"/>
    </location>
</feature>
<dbReference type="EMBL" id="BAAACF010000003">
    <property type="protein sequence ID" value="GAA0727604.1"/>
    <property type="molecule type" value="Genomic_DNA"/>
</dbReference>
<proteinExistence type="predicted"/>
<comment type="caution">
    <text evidence="2">The sequence shown here is derived from an EMBL/GenBank/DDBJ whole genome shotgun (WGS) entry which is preliminary data.</text>
</comment>
<protein>
    <submittedName>
        <fullName evidence="2">Uncharacterized protein</fullName>
    </submittedName>
</protein>
<reference evidence="2 3" key="1">
    <citation type="journal article" date="2019" name="Int. J. Syst. Evol. Microbiol.">
        <title>The Global Catalogue of Microorganisms (GCM) 10K type strain sequencing project: providing services to taxonomists for standard genome sequencing and annotation.</title>
        <authorList>
            <consortium name="The Broad Institute Genomics Platform"/>
            <consortium name="The Broad Institute Genome Sequencing Center for Infectious Disease"/>
            <person name="Wu L."/>
            <person name="Ma J."/>
        </authorList>
    </citation>
    <scope>NUCLEOTIDE SEQUENCE [LARGE SCALE GENOMIC DNA]</scope>
    <source>
        <strain evidence="2 3">JCM 1405</strain>
    </source>
</reference>
<dbReference type="SUPFAM" id="SSF158560">
    <property type="entry name" value="BH3980-like"/>
    <property type="match status" value="1"/>
</dbReference>
<evidence type="ECO:0000313" key="3">
    <source>
        <dbReference type="Proteomes" id="UP001500339"/>
    </source>
</evidence>
<dbReference type="Gene3D" id="1.10.1900.10">
    <property type="entry name" value="c-terminal domain of poly(a) binding protein"/>
    <property type="match status" value="1"/>
</dbReference>
<sequence length="218" mass="25322">MFLELKLLKIRAREEKKLNKTNHEIFKEMEEYIGKSTLSFFEKEEVFQQLLDVMLQSQQESKDINLFLGNNYKEFCDSTINEYNESKSFVLKSVGFIEEFIIYILMWISLDMLFSFNLQFKLSSLITPSVLCIITFIIQSKMTNSSKDTMKSALKSFSYALPIAIFSKPIATTLADIINIDINMSISLYSARYFVIASITFLLFSQLYKIKSNKGKIL</sequence>
<organism evidence="2 3">
    <name type="scientific">Clostridium malenominatum</name>
    <dbReference type="NCBI Taxonomy" id="1539"/>
    <lineage>
        <taxon>Bacteria</taxon>
        <taxon>Bacillati</taxon>
        <taxon>Bacillota</taxon>
        <taxon>Clostridia</taxon>
        <taxon>Eubacteriales</taxon>
        <taxon>Clostridiaceae</taxon>
        <taxon>Clostridium</taxon>
    </lineage>
</organism>
<accession>A0ABN1J3E8</accession>
<evidence type="ECO:0000256" key="1">
    <source>
        <dbReference type="SAM" id="Phobius"/>
    </source>
</evidence>